<dbReference type="KEGG" id="csl:COCSUDRAFT_83691"/>
<dbReference type="GO" id="GO:0016887">
    <property type="term" value="F:ATP hydrolysis activity"/>
    <property type="evidence" value="ECO:0007669"/>
    <property type="project" value="RHEA"/>
</dbReference>
<proteinExistence type="inferred from homology"/>
<feature type="domain" description="DNA helicase Pif1-like DEAD-box helicase" evidence="2">
    <location>
        <begin position="1"/>
        <end position="93"/>
    </location>
</feature>
<gene>
    <name evidence="3" type="ORF">COCSUDRAFT_83691</name>
</gene>
<dbReference type="RefSeq" id="XP_005648360.1">
    <property type="nucleotide sequence ID" value="XM_005648303.1"/>
</dbReference>
<keyword evidence="1" id="KW-0067">ATP-binding</keyword>
<dbReference type="Pfam" id="PF05970">
    <property type="entry name" value="PIF1"/>
    <property type="match status" value="1"/>
</dbReference>
<evidence type="ECO:0000313" key="4">
    <source>
        <dbReference type="Proteomes" id="UP000007264"/>
    </source>
</evidence>
<dbReference type="EC" id="5.6.2.3" evidence="1"/>
<dbReference type="GeneID" id="17041583"/>
<dbReference type="SUPFAM" id="SSF52540">
    <property type="entry name" value="P-loop containing nucleoside triphosphate hydrolases"/>
    <property type="match status" value="1"/>
</dbReference>
<keyword evidence="4" id="KW-1185">Reference proteome</keyword>
<dbReference type="PANTHER" id="PTHR47642">
    <property type="entry name" value="ATP-DEPENDENT DNA HELICASE"/>
    <property type="match status" value="1"/>
</dbReference>
<dbReference type="GO" id="GO:0006281">
    <property type="term" value="P:DNA repair"/>
    <property type="evidence" value="ECO:0007669"/>
    <property type="project" value="UniProtKB-KW"/>
</dbReference>
<dbReference type="GO" id="GO:0000723">
    <property type="term" value="P:telomere maintenance"/>
    <property type="evidence" value="ECO:0007669"/>
    <property type="project" value="InterPro"/>
</dbReference>
<dbReference type="OrthoDB" id="508102at2759"/>
<evidence type="ECO:0000259" key="2">
    <source>
        <dbReference type="Pfam" id="PF05970"/>
    </source>
</evidence>
<keyword evidence="1" id="KW-0233">DNA recombination</keyword>
<dbReference type="InterPro" id="IPR027417">
    <property type="entry name" value="P-loop_NTPase"/>
</dbReference>
<dbReference type="Gene3D" id="3.40.50.300">
    <property type="entry name" value="P-loop containing nucleotide triphosphate hydrolases"/>
    <property type="match status" value="1"/>
</dbReference>
<evidence type="ECO:0000313" key="3">
    <source>
        <dbReference type="EMBL" id="EIE23816.1"/>
    </source>
</evidence>
<dbReference type="GO" id="GO:0006310">
    <property type="term" value="P:DNA recombination"/>
    <property type="evidence" value="ECO:0007669"/>
    <property type="project" value="UniProtKB-KW"/>
</dbReference>
<keyword evidence="1" id="KW-0347">Helicase</keyword>
<keyword evidence="1" id="KW-0547">Nucleotide-binding</keyword>
<comment type="caution">
    <text evidence="3">The sequence shown here is derived from an EMBL/GenBank/DDBJ whole genome shotgun (WGS) entry which is preliminary data.</text>
</comment>
<keyword evidence="1" id="KW-0234">DNA repair</keyword>
<dbReference type="STRING" id="574566.I0YZJ7"/>
<dbReference type="GO" id="GO:0043139">
    <property type="term" value="F:5'-3' DNA helicase activity"/>
    <property type="evidence" value="ECO:0007669"/>
    <property type="project" value="UniProtKB-EC"/>
</dbReference>
<dbReference type="eggNOG" id="KOG0987">
    <property type="taxonomic scope" value="Eukaryota"/>
</dbReference>
<dbReference type="InterPro" id="IPR010285">
    <property type="entry name" value="DNA_helicase_pif1-like_DEAD"/>
</dbReference>
<keyword evidence="1" id="KW-0227">DNA damage</keyword>
<comment type="cofactor">
    <cofactor evidence="1">
        <name>Mg(2+)</name>
        <dbReference type="ChEBI" id="CHEBI:18420"/>
    </cofactor>
</comment>
<sequence>MVDGRMLDDLEEVVRSVRRCKHPFGGLQLVLTGDFHQLPPVAKGRQATAERRFAFEADCWDTCISTCLLLTKVYRQADREFVDILSAVRSGRCGASVLGKLKAHCGRPLGEVDSILPTKLYTHTDDVDAINSCHLAELGGEAVRFVAQDTGNTDALKSACHAKPVVELKAGAQVMLTRNGFLWP</sequence>
<dbReference type="AlphaFoldDB" id="I0YZJ7"/>
<protein>
    <recommendedName>
        <fullName evidence="1">ATP-dependent DNA helicase</fullName>
        <ecNumber evidence="1">5.6.2.3</ecNumber>
    </recommendedName>
</protein>
<dbReference type="Proteomes" id="UP000007264">
    <property type="component" value="Unassembled WGS sequence"/>
</dbReference>
<name>I0YZJ7_COCSC</name>
<dbReference type="GO" id="GO:0005524">
    <property type="term" value="F:ATP binding"/>
    <property type="evidence" value="ECO:0007669"/>
    <property type="project" value="UniProtKB-KW"/>
</dbReference>
<evidence type="ECO:0000256" key="1">
    <source>
        <dbReference type="RuleBase" id="RU363044"/>
    </source>
</evidence>
<organism evidence="3 4">
    <name type="scientific">Coccomyxa subellipsoidea (strain C-169)</name>
    <name type="common">Green microalga</name>
    <dbReference type="NCBI Taxonomy" id="574566"/>
    <lineage>
        <taxon>Eukaryota</taxon>
        <taxon>Viridiplantae</taxon>
        <taxon>Chlorophyta</taxon>
        <taxon>core chlorophytes</taxon>
        <taxon>Trebouxiophyceae</taxon>
        <taxon>Trebouxiophyceae incertae sedis</taxon>
        <taxon>Coccomyxaceae</taxon>
        <taxon>Coccomyxa</taxon>
        <taxon>Coccomyxa subellipsoidea</taxon>
    </lineage>
</organism>
<reference evidence="3 4" key="1">
    <citation type="journal article" date="2012" name="Genome Biol.">
        <title>The genome of the polar eukaryotic microalga coccomyxa subellipsoidea reveals traits of cold adaptation.</title>
        <authorList>
            <person name="Blanc G."/>
            <person name="Agarkova I."/>
            <person name="Grimwood J."/>
            <person name="Kuo A."/>
            <person name="Brueggeman A."/>
            <person name="Dunigan D."/>
            <person name="Gurnon J."/>
            <person name="Ladunga I."/>
            <person name="Lindquist E."/>
            <person name="Lucas S."/>
            <person name="Pangilinan J."/>
            <person name="Proschold T."/>
            <person name="Salamov A."/>
            <person name="Schmutz J."/>
            <person name="Weeks D."/>
            <person name="Yamada T."/>
            <person name="Claverie J.M."/>
            <person name="Grigoriev I."/>
            <person name="Van Etten J."/>
            <person name="Lomsadze A."/>
            <person name="Borodovsky M."/>
        </authorList>
    </citation>
    <scope>NUCLEOTIDE SEQUENCE [LARGE SCALE GENOMIC DNA]</scope>
    <source>
        <strain evidence="3 4">C-169</strain>
    </source>
</reference>
<comment type="catalytic activity">
    <reaction evidence="1">
        <text>ATP + H2O = ADP + phosphate + H(+)</text>
        <dbReference type="Rhea" id="RHEA:13065"/>
        <dbReference type="ChEBI" id="CHEBI:15377"/>
        <dbReference type="ChEBI" id="CHEBI:15378"/>
        <dbReference type="ChEBI" id="CHEBI:30616"/>
        <dbReference type="ChEBI" id="CHEBI:43474"/>
        <dbReference type="ChEBI" id="CHEBI:456216"/>
        <dbReference type="EC" id="5.6.2.3"/>
    </reaction>
</comment>
<accession>I0YZJ7</accession>
<dbReference type="InterPro" id="IPR051055">
    <property type="entry name" value="PIF1_helicase"/>
</dbReference>
<dbReference type="EMBL" id="AGSI01000007">
    <property type="protein sequence ID" value="EIE23816.1"/>
    <property type="molecule type" value="Genomic_DNA"/>
</dbReference>
<dbReference type="PANTHER" id="PTHR47642:SF5">
    <property type="entry name" value="ATP-DEPENDENT DNA HELICASE"/>
    <property type="match status" value="1"/>
</dbReference>
<comment type="similarity">
    <text evidence="1">Belongs to the helicase family.</text>
</comment>
<keyword evidence="1" id="KW-0378">Hydrolase</keyword>